<name>A0A0F8BWJ7_LARCR</name>
<dbReference type="EMBL" id="KQ042088">
    <property type="protein sequence ID" value="KKF19092.1"/>
    <property type="molecule type" value="Genomic_DNA"/>
</dbReference>
<gene>
    <name evidence="3" type="ORF">EH28_00882</name>
</gene>
<dbReference type="InterPro" id="IPR025398">
    <property type="entry name" value="DUF4371"/>
</dbReference>
<protein>
    <submittedName>
        <fullName evidence="3">Zinc finger MYM-type protein 1</fullName>
    </submittedName>
</protein>
<dbReference type="PANTHER" id="PTHR45749">
    <property type="match status" value="1"/>
</dbReference>
<dbReference type="SMART" id="SM00597">
    <property type="entry name" value="ZnF_TTF"/>
    <property type="match status" value="1"/>
</dbReference>
<evidence type="ECO:0000256" key="1">
    <source>
        <dbReference type="SAM" id="MobiDB-lite"/>
    </source>
</evidence>
<dbReference type="InterPro" id="IPR008906">
    <property type="entry name" value="HATC_C_dom"/>
</dbReference>
<dbReference type="PANTHER" id="PTHR45749:SF21">
    <property type="entry name" value="DUF4371 DOMAIN-CONTAINING PROTEIN"/>
    <property type="match status" value="1"/>
</dbReference>
<dbReference type="SUPFAM" id="SSF53098">
    <property type="entry name" value="Ribonuclease H-like"/>
    <property type="match status" value="1"/>
</dbReference>
<dbReference type="GO" id="GO:0046983">
    <property type="term" value="F:protein dimerization activity"/>
    <property type="evidence" value="ECO:0007669"/>
    <property type="project" value="InterPro"/>
</dbReference>
<dbReference type="InterPro" id="IPR012337">
    <property type="entry name" value="RNaseH-like_sf"/>
</dbReference>
<feature type="compositionally biased region" description="Basic and acidic residues" evidence="1">
    <location>
        <begin position="121"/>
        <end position="130"/>
    </location>
</feature>
<accession>A0A0F8BWJ7</accession>
<evidence type="ECO:0000259" key="2">
    <source>
        <dbReference type="SMART" id="SM00597"/>
    </source>
</evidence>
<feature type="compositionally biased region" description="Basic and acidic residues" evidence="1">
    <location>
        <begin position="47"/>
        <end position="112"/>
    </location>
</feature>
<evidence type="ECO:0000313" key="3">
    <source>
        <dbReference type="EMBL" id="KKF19092.1"/>
    </source>
</evidence>
<organism evidence="3">
    <name type="scientific">Larimichthys crocea</name>
    <name type="common">Large yellow croaker</name>
    <name type="synonym">Pseudosciaena crocea</name>
    <dbReference type="NCBI Taxonomy" id="215358"/>
    <lineage>
        <taxon>Eukaryota</taxon>
        <taxon>Metazoa</taxon>
        <taxon>Chordata</taxon>
        <taxon>Craniata</taxon>
        <taxon>Vertebrata</taxon>
        <taxon>Euteleostomi</taxon>
        <taxon>Actinopterygii</taxon>
        <taxon>Neopterygii</taxon>
        <taxon>Teleostei</taxon>
        <taxon>Neoteleostei</taxon>
        <taxon>Acanthomorphata</taxon>
        <taxon>Eupercaria</taxon>
        <taxon>Sciaenidae</taxon>
        <taxon>Larimichthys</taxon>
    </lineage>
</organism>
<dbReference type="Pfam" id="PF05699">
    <property type="entry name" value="Dimer_Tnp_hAT"/>
    <property type="match status" value="1"/>
</dbReference>
<dbReference type="InterPro" id="IPR006580">
    <property type="entry name" value="Znf_TTF"/>
</dbReference>
<feature type="domain" description="TTF-type" evidence="2">
    <location>
        <begin position="163"/>
        <end position="249"/>
    </location>
</feature>
<feature type="region of interest" description="Disordered" evidence="1">
    <location>
        <begin position="1"/>
        <end position="151"/>
    </location>
</feature>
<proteinExistence type="predicted"/>
<dbReference type="AlphaFoldDB" id="A0A0F8BWJ7"/>
<dbReference type="Pfam" id="PF14291">
    <property type="entry name" value="DUF4371"/>
    <property type="match status" value="1"/>
</dbReference>
<sequence length="823" mass="91349">MVVHCPNRKPWAGRVVAEEDGSEGGESGSQVEEAAEGREGKVGGSDEGERGGGSEEEREGGPEGEKEGGPEEKRGGEREGRPEGEGEREREGERGGSEGEREERAEGEREERPEGEEGSEGADKTARPETDGGEGPVVDLMSFTKPNQPDPKFIKRQVMKDRRTLSFQKAWYEKHPWLHVSPGIEGVLCFHCAKYYTSGIPAQAKNTDPAFVSSGYKNWRRGLEKFSVHEKSAAHKMAVTTAAYEKNPVSAQLSSAVKAQQAENRESLLKIIGGVMLLARQGVAFRGHEHRQGNLDHLLKYKAEGDPAFSRWLSGKRGVYTSWDCQNEMLELMSSSVIREIADEIRSLPVLQYAVIMDGTRDISGVEQEALCLRYVDKNLMVHEEFIGLYETTSTTGENLAKIILDVLLRLNLPVSGLRGQAYDGASNMSGKYAGAQAIIQRKQPLAPFIHCGAHCVNLVTQQACSASPLIRNALDWVHDLGIFFGQSGKLKDQFKAIAASEGEGSVKSIRPLCPTRWTVRSPAIRAVLGQYGTVLQSLDQMSASSSESASRAEGLHVRLQQGNVVLGLMLALDVISELEVLNASLQKSTQTVEGMVSAVSVVQESLKSKRTSDHFQEVFKEAEDMVEKLCLEPIALPRTHRPPKRYTGPAPAHRPASPVEFHRVEFYRVLDTVDTQITDRFMQPGIEALKELEALLLTPIENSTQNSVEKYPELQWEDLKIQLAMFKRKYPFKTTADVTKILQAMPVEVRGLFEQVDTIVRLLMVVPASSAEVERSFSGLRRLKTWLRSTMTQKRLNGMAVCHIHQERLENLNRRDIAQTFF</sequence>
<reference evidence="3" key="1">
    <citation type="journal article" date="2015" name="PLoS Genet.">
        <title>Genome Sequencing of the Perciform Fish Larimichthys crocea Provides Insights into Molecular and Genetic Mechanisms of Stress Adaptation.</title>
        <authorList>
            <person name="Ao J."/>
            <person name="Mu Y."/>
            <person name="Xiang L.X."/>
            <person name="Fan D."/>
            <person name="Feng M."/>
            <person name="Zhang S."/>
            <person name="Shi Q."/>
            <person name="Zhu L.Y."/>
            <person name="Li T."/>
            <person name="Ding Y."/>
            <person name="Nie L."/>
            <person name="Li Q."/>
            <person name="Dong W.R."/>
            <person name="Jiang L."/>
            <person name="Sun B."/>
            <person name="Zhang X."/>
            <person name="Li M."/>
            <person name="Zhang H.Q."/>
            <person name="Xie S."/>
            <person name="Zhu Y."/>
            <person name="Jiang X."/>
            <person name="Wang X."/>
            <person name="Mu P."/>
            <person name="Chen W."/>
            <person name="Yue Z."/>
            <person name="Wang Z."/>
            <person name="Wang J."/>
            <person name="Shao J.Z."/>
            <person name="Chen X."/>
        </authorList>
    </citation>
    <scope>NUCLEOTIDE SEQUENCE [LARGE SCALE GENOMIC DNA]</scope>
    <source>
        <strain evidence="3">SSNF</strain>
        <tissue evidence="3">Blood</tissue>
    </source>
</reference>